<protein>
    <recommendedName>
        <fullName evidence="5">EGF-like domain-containing protein</fullName>
    </recommendedName>
</protein>
<dbReference type="OrthoDB" id="5524976at2"/>
<keyword evidence="2" id="KW-0732">Signal</keyword>
<feature type="compositionally biased region" description="Acidic residues" evidence="1">
    <location>
        <begin position="68"/>
        <end position="80"/>
    </location>
</feature>
<dbReference type="AlphaFoldDB" id="A0A4Y6PR41"/>
<sequence length="219" mass="22514">MKLRLRLAPLLLALAAAFLLAGCVNVAGGSLGVSLLVFLVALMGLGAAACSDDTSEGRDTGWQVGEDTGSDADDADDATDTQDGRWESCCENGRVDSCFCPAGMACNYGMYTDCGDGTCSYDPQGCYDTGDAGDVSDTTDTTDTTDTSDTSDTTDTADTSDVTDEPDGTWEPCCQDGQVDTCFCPAGVACNYGWYTDCGDGTCVMGGGGQDECKVDAGM</sequence>
<dbReference type="PROSITE" id="PS51257">
    <property type="entry name" value="PROKAR_LIPOPROTEIN"/>
    <property type="match status" value="1"/>
</dbReference>
<proteinExistence type="predicted"/>
<dbReference type="RefSeq" id="WP_141197294.1">
    <property type="nucleotide sequence ID" value="NZ_CP041186.1"/>
</dbReference>
<feature type="region of interest" description="Disordered" evidence="1">
    <location>
        <begin position="137"/>
        <end position="168"/>
    </location>
</feature>
<gene>
    <name evidence="3" type="ORF">FIV42_08680</name>
</gene>
<organism evidence="3 4">
    <name type="scientific">Persicimonas caeni</name>
    <dbReference type="NCBI Taxonomy" id="2292766"/>
    <lineage>
        <taxon>Bacteria</taxon>
        <taxon>Deltaproteobacteria</taxon>
        <taxon>Bradymonadales</taxon>
        <taxon>Bradymonadaceae</taxon>
        <taxon>Persicimonas</taxon>
    </lineage>
</organism>
<dbReference type="EMBL" id="CP041186">
    <property type="protein sequence ID" value="QDG50802.1"/>
    <property type="molecule type" value="Genomic_DNA"/>
</dbReference>
<evidence type="ECO:0008006" key="5">
    <source>
        <dbReference type="Google" id="ProtNLM"/>
    </source>
</evidence>
<accession>A0A5B8Y6R9</accession>
<feature type="compositionally biased region" description="Low complexity" evidence="1">
    <location>
        <begin position="137"/>
        <end position="160"/>
    </location>
</feature>
<feature type="signal peptide" evidence="2">
    <location>
        <begin position="1"/>
        <end position="21"/>
    </location>
</feature>
<keyword evidence="4" id="KW-1185">Reference proteome</keyword>
<evidence type="ECO:0000256" key="1">
    <source>
        <dbReference type="SAM" id="MobiDB-lite"/>
    </source>
</evidence>
<evidence type="ECO:0000313" key="4">
    <source>
        <dbReference type="Proteomes" id="UP000315995"/>
    </source>
</evidence>
<feature type="region of interest" description="Disordered" evidence="1">
    <location>
        <begin position="51"/>
        <end position="82"/>
    </location>
</feature>
<dbReference type="Proteomes" id="UP000315995">
    <property type="component" value="Chromosome"/>
</dbReference>
<reference evidence="3 4" key="1">
    <citation type="submission" date="2019-06" db="EMBL/GenBank/DDBJ databases">
        <title>Persicimonas caeni gen. nov., sp. nov., a predatory bacterium isolated from solar saltern.</title>
        <authorList>
            <person name="Wang S."/>
        </authorList>
    </citation>
    <scope>NUCLEOTIDE SEQUENCE [LARGE SCALE GENOMIC DNA]</scope>
    <source>
        <strain evidence="3 4">YN101</strain>
    </source>
</reference>
<feature type="chain" id="PRO_5030106279" description="EGF-like domain-containing protein" evidence="2">
    <location>
        <begin position="22"/>
        <end position="219"/>
    </location>
</feature>
<accession>A0A4Y6PR41</accession>
<name>A0A4Y6PR41_PERCE</name>
<evidence type="ECO:0000313" key="3">
    <source>
        <dbReference type="EMBL" id="QDG50802.1"/>
    </source>
</evidence>
<evidence type="ECO:0000256" key="2">
    <source>
        <dbReference type="SAM" id="SignalP"/>
    </source>
</evidence>